<dbReference type="Pfam" id="PF02750">
    <property type="entry name" value="Synapsin_C"/>
    <property type="match status" value="1"/>
</dbReference>
<name>A0A7X4YEZ3_9BACT</name>
<dbReference type="GO" id="GO:0009432">
    <property type="term" value="P:SOS response"/>
    <property type="evidence" value="ECO:0007669"/>
    <property type="project" value="TreeGrafter"/>
</dbReference>
<feature type="domain" description="ATP-grasp" evidence="2">
    <location>
        <begin position="98"/>
        <end position="273"/>
    </location>
</feature>
<dbReference type="InterPro" id="IPR011761">
    <property type="entry name" value="ATP-grasp"/>
</dbReference>
<reference evidence="3 4" key="1">
    <citation type="submission" date="2020-01" db="EMBL/GenBank/DDBJ databases">
        <title>The draft genome sequence of Corallococcus exiguus DSM 14696.</title>
        <authorList>
            <person name="Zhang X."/>
            <person name="Zhu H."/>
        </authorList>
    </citation>
    <scope>NUCLEOTIDE SEQUENCE [LARGE SCALE GENOMIC DNA]</scope>
    <source>
        <strain evidence="3 4">DSM 14696</strain>
    </source>
</reference>
<keyword evidence="1" id="KW-0067">ATP-binding</keyword>
<evidence type="ECO:0000259" key="2">
    <source>
        <dbReference type="PROSITE" id="PS50975"/>
    </source>
</evidence>
<organism evidence="3 4">
    <name type="scientific">Corallococcus exiguus</name>
    <dbReference type="NCBI Taxonomy" id="83462"/>
    <lineage>
        <taxon>Bacteria</taxon>
        <taxon>Pseudomonadati</taxon>
        <taxon>Myxococcota</taxon>
        <taxon>Myxococcia</taxon>
        <taxon>Myxococcales</taxon>
        <taxon>Cystobacterineae</taxon>
        <taxon>Myxococcaceae</taxon>
        <taxon>Corallococcus</taxon>
    </lineage>
</organism>
<dbReference type="PANTHER" id="PTHR21621">
    <property type="entry name" value="RIBOSOMAL PROTEIN S6 MODIFICATION PROTEIN"/>
    <property type="match status" value="1"/>
</dbReference>
<proteinExistence type="predicted"/>
<dbReference type="Proteomes" id="UP000537825">
    <property type="component" value="Unassembled WGS sequence"/>
</dbReference>
<keyword evidence="4" id="KW-1185">Reference proteome</keyword>
<dbReference type="InterPro" id="IPR013815">
    <property type="entry name" value="ATP_grasp_subdomain_1"/>
</dbReference>
<dbReference type="GO" id="GO:0005737">
    <property type="term" value="C:cytoplasm"/>
    <property type="evidence" value="ECO:0007669"/>
    <property type="project" value="TreeGrafter"/>
</dbReference>
<keyword evidence="1" id="KW-0547">Nucleotide-binding</keyword>
<dbReference type="GO" id="GO:0005524">
    <property type="term" value="F:ATP binding"/>
    <property type="evidence" value="ECO:0007669"/>
    <property type="project" value="UniProtKB-UniRule"/>
</dbReference>
<evidence type="ECO:0000256" key="1">
    <source>
        <dbReference type="PROSITE-ProRule" id="PRU00409"/>
    </source>
</evidence>
<dbReference type="PROSITE" id="PS50975">
    <property type="entry name" value="ATP_GRASP"/>
    <property type="match status" value="1"/>
</dbReference>
<evidence type="ECO:0000313" key="4">
    <source>
        <dbReference type="Proteomes" id="UP000537825"/>
    </source>
</evidence>
<dbReference type="Gene3D" id="3.30.1490.20">
    <property type="entry name" value="ATP-grasp fold, A domain"/>
    <property type="match status" value="1"/>
</dbReference>
<dbReference type="AlphaFoldDB" id="A0A7X4YEZ3"/>
<sequence>MRPTLVVINGEQYWQRYFPEYEVVFRRLQECSWVLRGGDLWCVNRESATRLDGVLWRVGAIRPDPRHRATLELIRLSGVPCSNPASVLARCHDRLSMLAEMREAGLPVIPFDAALGDDMLRRLERPVPFVVKVGNHHAGLGKALVRDAGAWPEIADLLFAADDYAVVEPFIDYERDVRCLAVGERMWAMTRASAGWKANVDTRKYQVIDPPPELAEHTRRAMRHLGADVLGLDFLQAKDGAYTLLECNDTPGLSGFPEELREDVAECLRVRMRQR</sequence>
<dbReference type="EMBL" id="JAAAPK010000009">
    <property type="protein sequence ID" value="NBC44005.1"/>
    <property type="molecule type" value="Genomic_DNA"/>
</dbReference>
<evidence type="ECO:0000313" key="3">
    <source>
        <dbReference type="EMBL" id="NBC44005.1"/>
    </source>
</evidence>
<dbReference type="InterPro" id="IPR020898">
    <property type="entry name" value="Synapsin_ATP-bd_dom"/>
</dbReference>
<dbReference type="PANTHER" id="PTHR21621:SF0">
    <property type="entry name" value="BETA-CITRYLGLUTAMATE SYNTHASE B-RELATED"/>
    <property type="match status" value="1"/>
</dbReference>
<dbReference type="GO" id="GO:0046872">
    <property type="term" value="F:metal ion binding"/>
    <property type="evidence" value="ECO:0007669"/>
    <property type="project" value="InterPro"/>
</dbReference>
<dbReference type="GO" id="GO:0018169">
    <property type="term" value="F:ribosomal S6-glutamic acid ligase activity"/>
    <property type="evidence" value="ECO:0007669"/>
    <property type="project" value="TreeGrafter"/>
</dbReference>
<comment type="caution">
    <text evidence="3">The sequence shown here is derived from an EMBL/GenBank/DDBJ whole genome shotgun (WGS) entry which is preliminary data.</text>
</comment>
<dbReference type="Gene3D" id="3.30.470.20">
    <property type="entry name" value="ATP-grasp fold, B domain"/>
    <property type="match status" value="1"/>
</dbReference>
<dbReference type="SUPFAM" id="SSF56059">
    <property type="entry name" value="Glutathione synthetase ATP-binding domain-like"/>
    <property type="match status" value="1"/>
</dbReference>
<gene>
    <name evidence="3" type="ORF">GTZ93_29775</name>
</gene>
<dbReference type="RefSeq" id="WP_120576988.1">
    <property type="nucleotide sequence ID" value="NZ_CBCSLE010000090.1"/>
</dbReference>
<accession>A0A7X4YEZ3</accession>
<protein>
    <recommendedName>
        <fullName evidence="2">ATP-grasp domain-containing protein</fullName>
    </recommendedName>
</protein>